<dbReference type="InterPro" id="IPR036249">
    <property type="entry name" value="Thioredoxin-like_sf"/>
</dbReference>
<evidence type="ECO:0000256" key="1">
    <source>
        <dbReference type="ARBA" id="ARBA00008987"/>
    </source>
</evidence>
<dbReference type="Pfam" id="PF00085">
    <property type="entry name" value="Thioredoxin"/>
    <property type="match status" value="1"/>
</dbReference>
<dbReference type="PANTHER" id="PTHR45663">
    <property type="entry name" value="GEO12009P1"/>
    <property type="match status" value="1"/>
</dbReference>
<keyword evidence="4" id="KW-1015">Disulfide bond</keyword>
<dbReference type="InterPro" id="IPR017937">
    <property type="entry name" value="Thioredoxin_CS"/>
</dbReference>
<evidence type="ECO:0000256" key="5">
    <source>
        <dbReference type="ARBA" id="ARBA00023284"/>
    </source>
</evidence>
<dbReference type="InterPro" id="IPR005746">
    <property type="entry name" value="Thioredoxin"/>
</dbReference>
<protein>
    <recommendedName>
        <fullName evidence="6">Thioredoxin</fullName>
    </recommendedName>
</protein>
<dbReference type="InterPro" id="IPR013766">
    <property type="entry name" value="Thioredoxin_domain"/>
</dbReference>
<dbReference type="AlphaFoldDB" id="A0A450Z022"/>
<dbReference type="FunFam" id="3.40.30.10:FF:000155">
    <property type="entry name" value="Thioredoxin"/>
    <property type="match status" value="1"/>
</dbReference>
<evidence type="ECO:0000256" key="2">
    <source>
        <dbReference type="ARBA" id="ARBA00022448"/>
    </source>
</evidence>
<evidence type="ECO:0000256" key="4">
    <source>
        <dbReference type="ARBA" id="ARBA00023157"/>
    </source>
</evidence>
<dbReference type="NCBIfam" id="TIGR01068">
    <property type="entry name" value="thioredoxin"/>
    <property type="match status" value="1"/>
</dbReference>
<comment type="similarity">
    <text evidence="1">Belongs to the thioredoxin family.</text>
</comment>
<keyword evidence="3" id="KW-0249">Electron transport</keyword>
<dbReference type="GO" id="GO:0015035">
    <property type="term" value="F:protein-disulfide reductase activity"/>
    <property type="evidence" value="ECO:0007669"/>
    <property type="project" value="UniProtKB-UniRule"/>
</dbReference>
<dbReference type="EMBL" id="CAADFT010000077">
    <property type="protein sequence ID" value="VFK47131.1"/>
    <property type="molecule type" value="Genomic_DNA"/>
</dbReference>
<gene>
    <name evidence="8" type="ORF">BECKTC1821E_GA0114239_107710</name>
</gene>
<evidence type="ECO:0000259" key="7">
    <source>
        <dbReference type="PROSITE" id="PS51352"/>
    </source>
</evidence>
<dbReference type="PROSITE" id="PS51352">
    <property type="entry name" value="THIOREDOXIN_2"/>
    <property type="match status" value="1"/>
</dbReference>
<name>A0A450Z022_9GAMM</name>
<dbReference type="CDD" id="cd02947">
    <property type="entry name" value="TRX_family"/>
    <property type="match status" value="1"/>
</dbReference>
<evidence type="ECO:0000313" key="8">
    <source>
        <dbReference type="EMBL" id="VFK47131.1"/>
    </source>
</evidence>
<sequence>MPTVTLTEQNFEQTIENNDIVFLDFWASWCGPCKTFAPIFEAASEKHPDIVFGKVNTEEQIALAQRFQIRSIPTIMIYREQVQLFMQPGSLPAAALDDIIGKIKELDMEDVRRQMAEHEEKQKTGQA</sequence>
<dbReference type="SUPFAM" id="SSF52833">
    <property type="entry name" value="Thioredoxin-like"/>
    <property type="match status" value="1"/>
</dbReference>
<evidence type="ECO:0000256" key="6">
    <source>
        <dbReference type="NCBIfam" id="TIGR01068"/>
    </source>
</evidence>
<evidence type="ECO:0000256" key="3">
    <source>
        <dbReference type="ARBA" id="ARBA00022982"/>
    </source>
</evidence>
<reference evidence="8" key="1">
    <citation type="submission" date="2019-02" db="EMBL/GenBank/DDBJ databases">
        <authorList>
            <person name="Gruber-Vodicka R. H."/>
            <person name="Seah K. B. B."/>
        </authorList>
    </citation>
    <scope>NUCLEOTIDE SEQUENCE</scope>
    <source>
        <strain evidence="8">BECK_BZ125</strain>
    </source>
</reference>
<keyword evidence="2" id="KW-0813">Transport</keyword>
<dbReference type="PRINTS" id="PR00421">
    <property type="entry name" value="THIOREDOXIN"/>
</dbReference>
<accession>A0A450Z022</accession>
<feature type="domain" description="Thioredoxin" evidence="7">
    <location>
        <begin position="1"/>
        <end position="105"/>
    </location>
</feature>
<dbReference type="PROSITE" id="PS00194">
    <property type="entry name" value="THIOREDOXIN_1"/>
    <property type="match status" value="1"/>
</dbReference>
<dbReference type="GO" id="GO:0005829">
    <property type="term" value="C:cytosol"/>
    <property type="evidence" value="ECO:0007669"/>
    <property type="project" value="TreeGrafter"/>
</dbReference>
<keyword evidence="5" id="KW-0676">Redox-active center</keyword>
<dbReference type="PANTHER" id="PTHR45663:SF40">
    <property type="entry name" value="THIOREDOXIN 2"/>
    <property type="match status" value="1"/>
</dbReference>
<dbReference type="Gene3D" id="3.40.30.10">
    <property type="entry name" value="Glutaredoxin"/>
    <property type="match status" value="1"/>
</dbReference>
<proteinExistence type="inferred from homology"/>
<organism evidence="8">
    <name type="scientific">Candidatus Kentrum sp. TC</name>
    <dbReference type="NCBI Taxonomy" id="2126339"/>
    <lineage>
        <taxon>Bacteria</taxon>
        <taxon>Pseudomonadati</taxon>
        <taxon>Pseudomonadota</taxon>
        <taxon>Gammaproteobacteria</taxon>
        <taxon>Candidatus Kentrum</taxon>
    </lineage>
</organism>